<protein>
    <submittedName>
        <fullName evidence="2">Hypothetical membrane protein</fullName>
    </submittedName>
</protein>
<dbReference type="HOGENOM" id="CLU_2057954_0_0_6"/>
<organism evidence="2 3">
    <name type="scientific">Francisella hispaniensis</name>
    <dbReference type="NCBI Taxonomy" id="622488"/>
    <lineage>
        <taxon>Bacteria</taxon>
        <taxon>Pseudomonadati</taxon>
        <taxon>Pseudomonadota</taxon>
        <taxon>Gammaproteobacteria</taxon>
        <taxon>Thiotrichales</taxon>
        <taxon>Francisellaceae</taxon>
        <taxon>Francisella</taxon>
    </lineage>
</organism>
<keyword evidence="1" id="KW-0812">Transmembrane</keyword>
<dbReference type="AlphaFoldDB" id="F4BG88"/>
<dbReference type="PATRIC" id="fig|676032.3.peg.1187"/>
<sequence>MQRLEIKSSVRYRNIIYASLVFFSSFVIASYFGNSSIGYFGFLLILVSIFFVIADNKFSLEAIIIPNQLESNSLIFVINGSETDFWLIRKNIVINGWIFLYAIQQGSNKKIKMWLHKSNFKQQNDIKVLARYILFSQND</sequence>
<gene>
    <name evidence="2" type="ordered locus">FN3523_1179</name>
</gene>
<keyword evidence="1" id="KW-1133">Transmembrane helix</keyword>
<dbReference type="RefSeq" id="WP_014548475.1">
    <property type="nucleotide sequence ID" value="NC_017449.1"/>
</dbReference>
<evidence type="ECO:0000313" key="3">
    <source>
        <dbReference type="Proteomes" id="UP000008303"/>
    </source>
</evidence>
<dbReference type="EMBL" id="CP002558">
    <property type="protein sequence ID" value="AEE26482.1"/>
    <property type="molecule type" value="Genomic_DNA"/>
</dbReference>
<evidence type="ECO:0000256" key="1">
    <source>
        <dbReference type="SAM" id="Phobius"/>
    </source>
</evidence>
<accession>F4BG88</accession>
<dbReference type="KEGG" id="fcn:FN3523_1179"/>
<feature type="transmembrane region" description="Helical" evidence="1">
    <location>
        <begin position="12"/>
        <end position="31"/>
    </location>
</feature>
<evidence type="ECO:0000313" key="2">
    <source>
        <dbReference type="EMBL" id="AEE26482.1"/>
    </source>
</evidence>
<dbReference type="Proteomes" id="UP000008303">
    <property type="component" value="Chromosome"/>
</dbReference>
<feature type="transmembrane region" description="Helical" evidence="1">
    <location>
        <begin position="37"/>
        <end position="54"/>
    </location>
</feature>
<keyword evidence="1" id="KW-0472">Membrane</keyword>
<proteinExistence type="predicted"/>
<name>F4BG88_9GAMM</name>
<reference evidence="3" key="1">
    <citation type="journal article" date="2011" name="Appl. Environ. Microbiol.">
        <title>Common ancestry and novel genetic traits of Francisella novicida-like isolates from North America and Australia as revealed by comparative genomic analyses.</title>
        <authorList>
            <person name="Siddaramappa S."/>
            <person name="Challacombe J.F."/>
            <person name="Petersen J.M."/>
            <person name="Pillai S."/>
            <person name="Hogg G."/>
            <person name="Kuske C.R."/>
        </authorList>
    </citation>
    <scope>NUCLEOTIDE SEQUENCE [LARGE SCALE GENOMIC DNA]</scope>
    <source>
        <strain evidence="3">3523</strain>
    </source>
</reference>